<comment type="PTM">
    <text evidence="6">An intermediate of this reaction is the autophosphorylated ppk in which a phosphate is covalently linked to a histidine residue through a N-P bond.</text>
</comment>
<dbReference type="Gene3D" id="3.30.870.10">
    <property type="entry name" value="Endonuclease Chain A"/>
    <property type="match status" value="2"/>
</dbReference>
<keyword evidence="2 6" id="KW-0808">Transferase</keyword>
<keyword evidence="4 11" id="KW-0418">Kinase</keyword>
<dbReference type="PANTHER" id="PTHR30218">
    <property type="entry name" value="POLYPHOSPHATE KINASE"/>
    <property type="match status" value="1"/>
</dbReference>
<dbReference type="Pfam" id="PF13089">
    <property type="entry name" value="PP_kinase_N"/>
    <property type="match status" value="1"/>
</dbReference>
<evidence type="ECO:0000256" key="6">
    <source>
        <dbReference type="RuleBase" id="RU003800"/>
    </source>
</evidence>
<reference evidence="11" key="1">
    <citation type="submission" date="2020-10" db="EMBL/GenBank/DDBJ databases">
        <authorList>
            <person name="Gilroy R."/>
        </authorList>
    </citation>
    <scope>NUCLEOTIDE SEQUENCE</scope>
    <source>
        <strain evidence="11">7293</strain>
    </source>
</reference>
<evidence type="ECO:0000256" key="1">
    <source>
        <dbReference type="ARBA" id="ARBA00022553"/>
    </source>
</evidence>
<dbReference type="InterPro" id="IPR024953">
    <property type="entry name" value="PP_kinase_middle"/>
</dbReference>
<dbReference type="SUPFAM" id="SSF143724">
    <property type="entry name" value="PHP14-like"/>
    <property type="match status" value="1"/>
</dbReference>
<dbReference type="InterPro" id="IPR036832">
    <property type="entry name" value="PPK_N_dom_sf"/>
</dbReference>
<sequence>MNKEDNVAIRPPYINREYSWLQFDKRVLDQARDAQNPLLERCRFLSIFISNLDEFVRVRLGSLLNLELHSPTYIDNKTGMNARDQIEMILGLLPSLYRKSDETFNKLRKELKTAGVDILTPQSISESMKTKAFRFFQENMMPFLSPLVLDAKHPMIRFENQRLYLVLRLERDGREMFGVVSMGRRIPDLVKLSGGRKVKLIPSESLLYLFGDLLFPGSTVKEKSLLRVTRNADFEVSVEDADIEYDFDFSKLIKNKVESRGTLAAVRLEMNTPSEDLRQFLIKYLGIKKNQVFLVSGCFSYKYMYQLDEFFPVEMLPKLRYPSFKGSVPADLQRGNMIDTVLRKDVFLAYPFQTMDPLLWLLEECADDPRVSNIKITIYRLAKNSRVVAALSRAAENGKDVSVVMELCARFDEESNLSYAQQLQEAGCTVFYGIENYKVHSKIISIVLQDKGEVRYITHLGTGNYNESTAKQYTDLNIITSDKEIGQDGVAFFRNLATLNLDAGYGRLLVAPASLKAGILAAMDKEIAKGKEGSITCKMNSLSDKDMIDKLVEASKAGVTVKLLIRGIACLLPGVKNLTDNITILSIVGRFLEHSRIYSFGSGEMYISSADLMTRNVDRRVEIATPVLDSKIRETILKMLDIMFSDNVKGRILKGDGHYAAITSTDKHIDSQEKFLELFRNGKVYL</sequence>
<dbReference type="EMBL" id="JADIMT010000054">
    <property type="protein sequence ID" value="MBO8436213.1"/>
    <property type="molecule type" value="Genomic_DNA"/>
</dbReference>
<keyword evidence="5" id="KW-0067">ATP-binding</keyword>
<dbReference type="GO" id="GO:0006799">
    <property type="term" value="P:polyphosphate biosynthetic process"/>
    <property type="evidence" value="ECO:0007669"/>
    <property type="project" value="InterPro"/>
</dbReference>
<dbReference type="Pfam" id="PF13090">
    <property type="entry name" value="PP_kinase_C"/>
    <property type="match status" value="1"/>
</dbReference>
<evidence type="ECO:0000256" key="3">
    <source>
        <dbReference type="ARBA" id="ARBA00022741"/>
    </source>
</evidence>
<dbReference type="NCBIfam" id="TIGR03705">
    <property type="entry name" value="poly_P_kin"/>
    <property type="match status" value="1"/>
</dbReference>
<dbReference type="Pfam" id="PF17941">
    <property type="entry name" value="PP_kinase_C_1"/>
    <property type="match status" value="1"/>
</dbReference>
<dbReference type="Gene3D" id="3.30.1840.10">
    <property type="entry name" value="Polyphosphate kinase middle domain"/>
    <property type="match status" value="1"/>
</dbReference>
<reference evidence="11" key="2">
    <citation type="journal article" date="2021" name="PeerJ">
        <title>Extensive microbial diversity within the chicken gut microbiome revealed by metagenomics and culture.</title>
        <authorList>
            <person name="Gilroy R."/>
            <person name="Ravi A."/>
            <person name="Getino M."/>
            <person name="Pursley I."/>
            <person name="Horton D.L."/>
            <person name="Alikhan N.F."/>
            <person name="Baker D."/>
            <person name="Gharbi K."/>
            <person name="Hall N."/>
            <person name="Watson M."/>
            <person name="Adriaenssens E.M."/>
            <person name="Foster-Nyarko E."/>
            <person name="Jarju S."/>
            <person name="Secka A."/>
            <person name="Antonio M."/>
            <person name="Oren A."/>
            <person name="Chaudhuri R.R."/>
            <person name="La Ragione R."/>
            <person name="Hildebrand F."/>
            <person name="Pallen M.J."/>
        </authorList>
    </citation>
    <scope>NUCLEOTIDE SEQUENCE</scope>
    <source>
        <strain evidence="11">7293</strain>
    </source>
</reference>
<feature type="domain" description="Polyphosphate kinase C-terminal" evidence="9">
    <location>
        <begin position="508"/>
        <end position="668"/>
    </location>
</feature>
<dbReference type="GO" id="GO:0008976">
    <property type="term" value="F:polyphosphate kinase activity"/>
    <property type="evidence" value="ECO:0007669"/>
    <property type="project" value="UniProtKB-EC"/>
</dbReference>
<evidence type="ECO:0000259" key="10">
    <source>
        <dbReference type="Pfam" id="PF17941"/>
    </source>
</evidence>
<dbReference type="GO" id="GO:0005524">
    <property type="term" value="F:ATP binding"/>
    <property type="evidence" value="ECO:0007669"/>
    <property type="project" value="UniProtKB-KW"/>
</dbReference>
<dbReference type="InterPro" id="IPR041108">
    <property type="entry name" value="PP_kinase_C_1"/>
</dbReference>
<evidence type="ECO:0000256" key="5">
    <source>
        <dbReference type="ARBA" id="ARBA00022840"/>
    </source>
</evidence>
<comment type="caution">
    <text evidence="11">The sequence shown here is derived from an EMBL/GenBank/DDBJ whole genome shotgun (WGS) entry which is preliminary data.</text>
</comment>
<evidence type="ECO:0000259" key="7">
    <source>
        <dbReference type="Pfam" id="PF02503"/>
    </source>
</evidence>
<dbReference type="PIRSF" id="PIRSF015589">
    <property type="entry name" value="PP_kinase"/>
    <property type="match status" value="1"/>
</dbReference>
<dbReference type="PANTHER" id="PTHR30218:SF0">
    <property type="entry name" value="POLYPHOSPHATE KINASE"/>
    <property type="match status" value="1"/>
</dbReference>
<dbReference type="Pfam" id="PF02503">
    <property type="entry name" value="PP_kinase"/>
    <property type="match status" value="1"/>
</dbReference>
<evidence type="ECO:0000259" key="8">
    <source>
        <dbReference type="Pfam" id="PF13089"/>
    </source>
</evidence>
<dbReference type="InterPro" id="IPR003414">
    <property type="entry name" value="PP_kinase"/>
</dbReference>
<dbReference type="GO" id="GO:0009358">
    <property type="term" value="C:polyphosphate kinase complex"/>
    <property type="evidence" value="ECO:0007669"/>
    <property type="project" value="InterPro"/>
</dbReference>
<dbReference type="AlphaFoldDB" id="A0A9D9E0I0"/>
<comment type="catalytic activity">
    <reaction evidence="6">
        <text>[phosphate](n) + ATP = [phosphate](n+1) + ADP</text>
        <dbReference type="Rhea" id="RHEA:19573"/>
        <dbReference type="Rhea" id="RHEA-COMP:9859"/>
        <dbReference type="Rhea" id="RHEA-COMP:14280"/>
        <dbReference type="ChEBI" id="CHEBI:16838"/>
        <dbReference type="ChEBI" id="CHEBI:30616"/>
        <dbReference type="ChEBI" id="CHEBI:456216"/>
        <dbReference type="EC" id="2.7.4.1"/>
    </reaction>
</comment>
<accession>A0A9D9E0I0</accession>
<dbReference type="InterPro" id="IPR025198">
    <property type="entry name" value="PPK_N_dom"/>
</dbReference>
<comment type="function">
    <text evidence="6">Catalyzes the reversible transfer of the terminal phosphate of ATP to form a long-chain polyphosphate (polyP).</text>
</comment>
<proteinExistence type="inferred from homology"/>
<dbReference type="Proteomes" id="UP000823615">
    <property type="component" value="Unassembled WGS sequence"/>
</dbReference>
<dbReference type="InterPro" id="IPR036830">
    <property type="entry name" value="PP_kinase_middle_dom_sf"/>
</dbReference>
<evidence type="ECO:0000256" key="4">
    <source>
        <dbReference type="ARBA" id="ARBA00022777"/>
    </source>
</evidence>
<evidence type="ECO:0000256" key="2">
    <source>
        <dbReference type="ARBA" id="ARBA00022679"/>
    </source>
</evidence>
<dbReference type="SUPFAM" id="SSF56024">
    <property type="entry name" value="Phospholipase D/nuclease"/>
    <property type="match status" value="2"/>
</dbReference>
<feature type="domain" description="Polyphosphate kinase middle" evidence="7">
    <location>
        <begin position="130"/>
        <end position="307"/>
    </location>
</feature>
<evidence type="ECO:0000313" key="11">
    <source>
        <dbReference type="EMBL" id="MBO8436213.1"/>
    </source>
</evidence>
<feature type="domain" description="Polyphosphate kinase N-terminal" evidence="8">
    <location>
        <begin position="13"/>
        <end position="118"/>
    </location>
</feature>
<dbReference type="EC" id="2.7.4.1" evidence="6"/>
<dbReference type="InterPro" id="IPR025200">
    <property type="entry name" value="PPK_C_dom2"/>
</dbReference>
<evidence type="ECO:0000313" key="12">
    <source>
        <dbReference type="Proteomes" id="UP000823615"/>
    </source>
</evidence>
<protein>
    <recommendedName>
        <fullName evidence="6">Polyphosphate kinase</fullName>
        <ecNumber evidence="6">2.7.4.1</ecNumber>
    </recommendedName>
</protein>
<name>A0A9D9E0I0_9SPIO</name>
<keyword evidence="1 6" id="KW-0597">Phosphoprotein</keyword>
<dbReference type="Gene3D" id="1.20.58.310">
    <property type="entry name" value="Polyphosphate kinase N-terminal domain"/>
    <property type="match status" value="1"/>
</dbReference>
<evidence type="ECO:0000259" key="9">
    <source>
        <dbReference type="Pfam" id="PF13090"/>
    </source>
</evidence>
<keyword evidence="3" id="KW-0547">Nucleotide-binding</keyword>
<dbReference type="SUPFAM" id="SSF140356">
    <property type="entry name" value="PPK N-terminal domain-like"/>
    <property type="match status" value="1"/>
</dbReference>
<organism evidence="11 12">
    <name type="scientific">Candidatus Ornithospirochaeta stercoripullorum</name>
    <dbReference type="NCBI Taxonomy" id="2840899"/>
    <lineage>
        <taxon>Bacteria</taxon>
        <taxon>Pseudomonadati</taxon>
        <taxon>Spirochaetota</taxon>
        <taxon>Spirochaetia</taxon>
        <taxon>Spirochaetales</taxon>
        <taxon>Spirochaetaceae</taxon>
        <taxon>Spirochaetaceae incertae sedis</taxon>
        <taxon>Candidatus Ornithospirochaeta</taxon>
    </lineage>
</organism>
<feature type="domain" description="Polyphosphate kinase C-terminal" evidence="10">
    <location>
        <begin position="337"/>
        <end position="498"/>
    </location>
</feature>
<gene>
    <name evidence="11" type="primary">ppk1</name>
    <name evidence="11" type="ORF">IAA97_04470</name>
</gene>
<comment type="similarity">
    <text evidence="6">Belongs to the polyphosphate kinase 1 (PPK1) family.</text>
</comment>